<dbReference type="InterPro" id="IPR032816">
    <property type="entry name" value="VTT_dom"/>
</dbReference>
<keyword evidence="1" id="KW-0472">Membrane</keyword>
<name>A0A316J7G8_9HYPH</name>
<dbReference type="AlphaFoldDB" id="A0A316J7G8"/>
<dbReference type="OrthoDB" id="9814483at2"/>
<dbReference type="Pfam" id="PF09335">
    <property type="entry name" value="VTT_dom"/>
    <property type="match status" value="1"/>
</dbReference>
<organism evidence="3 4">
    <name type="scientific">Falsochrobactrum shanghaiense</name>
    <dbReference type="NCBI Taxonomy" id="2201899"/>
    <lineage>
        <taxon>Bacteria</taxon>
        <taxon>Pseudomonadati</taxon>
        <taxon>Pseudomonadota</taxon>
        <taxon>Alphaproteobacteria</taxon>
        <taxon>Hyphomicrobiales</taxon>
        <taxon>Brucellaceae</taxon>
        <taxon>Falsochrobactrum</taxon>
    </lineage>
</organism>
<feature type="domain" description="VTT" evidence="2">
    <location>
        <begin position="49"/>
        <end position="159"/>
    </location>
</feature>
<evidence type="ECO:0000313" key="4">
    <source>
        <dbReference type="Proteomes" id="UP000245865"/>
    </source>
</evidence>
<accession>A0A316J7G8</accession>
<dbReference type="PANTHER" id="PTHR42709:SF4">
    <property type="entry name" value="INNER MEMBRANE PROTEIN YQAA"/>
    <property type="match status" value="1"/>
</dbReference>
<evidence type="ECO:0000313" key="3">
    <source>
        <dbReference type="EMBL" id="PWL16729.1"/>
    </source>
</evidence>
<protein>
    <submittedName>
        <fullName evidence="3">DedA family protein</fullName>
    </submittedName>
</protein>
<dbReference type="PANTHER" id="PTHR42709">
    <property type="entry name" value="ALKALINE PHOSPHATASE LIKE PROTEIN"/>
    <property type="match status" value="1"/>
</dbReference>
<reference evidence="3 4" key="1">
    <citation type="submission" date="2018-05" db="EMBL/GenBank/DDBJ databases">
        <title>Comparative genomic sequence analysis between strain HN4 and CCM 8460T (Falsochrobactrum ovis) will provide more evidence to prove that HN4 is a new species of Falsochrobactrum.</title>
        <authorList>
            <person name="Lyu W."/>
            <person name="Sun L."/>
            <person name="Yao L."/>
        </authorList>
    </citation>
    <scope>NUCLEOTIDE SEQUENCE [LARGE SCALE GENOMIC DNA]</scope>
    <source>
        <strain evidence="3 4">HN4</strain>
    </source>
</reference>
<dbReference type="EMBL" id="QGDB01000007">
    <property type="protein sequence ID" value="PWL16729.1"/>
    <property type="molecule type" value="Genomic_DNA"/>
</dbReference>
<keyword evidence="1" id="KW-0812">Transmembrane</keyword>
<feature type="transmembrane region" description="Helical" evidence="1">
    <location>
        <begin position="24"/>
        <end position="53"/>
    </location>
</feature>
<dbReference type="InterPro" id="IPR051311">
    <property type="entry name" value="DedA_domain"/>
</dbReference>
<keyword evidence="4" id="KW-1185">Reference proteome</keyword>
<gene>
    <name evidence="3" type="ORF">DKP76_16125</name>
</gene>
<feature type="transmembrane region" description="Helical" evidence="1">
    <location>
        <begin position="142"/>
        <end position="164"/>
    </location>
</feature>
<evidence type="ECO:0000259" key="2">
    <source>
        <dbReference type="Pfam" id="PF09335"/>
    </source>
</evidence>
<evidence type="ECO:0000256" key="1">
    <source>
        <dbReference type="SAM" id="Phobius"/>
    </source>
</evidence>
<keyword evidence="1" id="KW-1133">Transmembrane helix</keyword>
<dbReference type="Proteomes" id="UP000245865">
    <property type="component" value="Unassembled WGS sequence"/>
</dbReference>
<feature type="transmembrane region" description="Helical" evidence="1">
    <location>
        <begin position="111"/>
        <end position="135"/>
    </location>
</feature>
<proteinExistence type="predicted"/>
<feature type="transmembrane region" description="Helical" evidence="1">
    <location>
        <begin position="60"/>
        <end position="81"/>
    </location>
</feature>
<sequence length="167" mass="17943">MSRAGVHDELRGSTALVADIGTDLVAYAALFVSAFTSATLLPGSSEAALLTLLTMGQANLVTLVGVATAGNVLGSLVNWALGRFLSGFRDHRWFPIDDRSFSRASDWYGRYGVWSLLLSWLPIIGDPLTVVAGALRVDLSRFLIFVSIGKAARYLFVAGAFLWWSGS</sequence>
<comment type="caution">
    <text evidence="3">The sequence shown here is derived from an EMBL/GenBank/DDBJ whole genome shotgun (WGS) entry which is preliminary data.</text>
</comment>